<dbReference type="EMBL" id="JACHHZ010000005">
    <property type="protein sequence ID" value="MBB6095165.1"/>
    <property type="molecule type" value="Genomic_DNA"/>
</dbReference>
<dbReference type="NCBIfam" id="NF007938">
    <property type="entry name" value="PRK10655.1"/>
    <property type="match status" value="1"/>
</dbReference>
<dbReference type="PANTHER" id="PTHR42770:SF6">
    <property type="entry name" value="PUTRESCINE TRANSPORTER POTE"/>
    <property type="match status" value="1"/>
</dbReference>
<dbReference type="HAMAP" id="MF_02073">
    <property type="entry name" value="Putrescine_transp"/>
    <property type="match status" value="1"/>
</dbReference>
<sequence>MKEQKKMNLMQLTFIVAVNMMGSGIIMLPTNMAQVGAISLLSWIVTALGSMAIAYGFAQAGLFNDRSGGMAAYAEDAYGKDGYFQVFFLYFLSLAIGNVAIAISAVGYLASFFPGLSATPITTCVTVIVLLWLTTFANFGGPSVTGKIGSVTVWGVIIPVGALCIIGWFWFSKDTFAAAWNPQGLSLAQGMGSSISLTLWAFLGMESAAQNSSAVENPKKNVPLACMFGTLGAAVIYILSTTVIQGIVPNAELANSTGPFGLAYAKMFSPTVGSIIMALAVLACLGSLLGWQFTIAQTGKSAAEGRMFPAFFTQTNSMGAPIKGMIVLGFVQTGLALMTISPTLSEQFSALVNLAVVTNVIPYIVSLSALIVMMKGANVSDGVYKRNVFIAVVAMAYSTFAIYASGMEAVMGGALVLALTYIIWGFLAPRFTAPAAASTSSAHKAAA</sequence>
<feature type="transmembrane region" description="Helical" evidence="6">
    <location>
        <begin position="386"/>
        <end position="404"/>
    </location>
</feature>
<dbReference type="GO" id="GO:0015496">
    <property type="term" value="F:putrescine:ornithine antiporter activity"/>
    <property type="evidence" value="ECO:0007669"/>
    <property type="project" value="InterPro"/>
</dbReference>
<evidence type="ECO:0000256" key="5">
    <source>
        <dbReference type="ARBA" id="ARBA00023136"/>
    </source>
</evidence>
<keyword evidence="4 6" id="KW-1133">Transmembrane helix</keyword>
<dbReference type="NCBIfam" id="TIGR04299">
    <property type="entry name" value="antiport_PotE"/>
    <property type="match status" value="1"/>
</dbReference>
<organism evidence="7 8">
    <name type="scientific">Povalibacter uvarum</name>
    <dbReference type="NCBI Taxonomy" id="732238"/>
    <lineage>
        <taxon>Bacteria</taxon>
        <taxon>Pseudomonadati</taxon>
        <taxon>Pseudomonadota</taxon>
        <taxon>Gammaproteobacteria</taxon>
        <taxon>Steroidobacterales</taxon>
        <taxon>Steroidobacteraceae</taxon>
        <taxon>Povalibacter</taxon>
    </lineage>
</organism>
<keyword evidence="6" id="KW-0813">Transport</keyword>
<gene>
    <name evidence="6" type="primary">potE</name>
    <name evidence="7" type="ORF">HNQ60_004055</name>
</gene>
<feature type="transmembrane region" description="Helical" evidence="6">
    <location>
        <begin position="183"/>
        <end position="203"/>
    </location>
</feature>
<keyword evidence="3 6" id="KW-0812">Transmembrane</keyword>
<evidence type="ECO:0000256" key="2">
    <source>
        <dbReference type="ARBA" id="ARBA00022475"/>
    </source>
</evidence>
<comment type="catalytic activity">
    <reaction evidence="6">
        <text>putrescine(in) + L-ornithine(out) = putrescine(out) + L-ornithine(in)</text>
        <dbReference type="Rhea" id="RHEA:28827"/>
        <dbReference type="ChEBI" id="CHEBI:46911"/>
        <dbReference type="ChEBI" id="CHEBI:326268"/>
    </reaction>
</comment>
<keyword evidence="5 6" id="KW-0472">Membrane</keyword>
<keyword evidence="6" id="KW-0029">Amino-acid transport</keyword>
<dbReference type="InterPro" id="IPR002293">
    <property type="entry name" value="AA/rel_permease1"/>
</dbReference>
<dbReference type="RefSeq" id="WP_184334567.1">
    <property type="nucleotide sequence ID" value="NZ_JACHHZ010000005.1"/>
</dbReference>
<feature type="transmembrane region" description="Helical" evidence="6">
    <location>
        <begin position="410"/>
        <end position="428"/>
    </location>
</feature>
<comment type="subcellular location">
    <subcellularLocation>
        <location evidence="6">Cell inner membrane</location>
        <topology evidence="6">Multi-pass membrane protein</topology>
    </subcellularLocation>
    <subcellularLocation>
        <location evidence="1">Cell membrane</location>
        <topology evidence="1">Multi-pass membrane protein</topology>
    </subcellularLocation>
</comment>
<dbReference type="Pfam" id="PF13520">
    <property type="entry name" value="AA_permease_2"/>
    <property type="match status" value="1"/>
</dbReference>
<dbReference type="GO" id="GO:0015293">
    <property type="term" value="F:symporter activity"/>
    <property type="evidence" value="ECO:0007669"/>
    <property type="project" value="UniProtKB-KW"/>
</dbReference>
<feature type="transmembrane region" description="Helical" evidence="6">
    <location>
        <begin position="350"/>
        <end position="374"/>
    </location>
</feature>
<keyword evidence="6" id="KW-0050">Antiport</keyword>
<feature type="transmembrane region" description="Helical" evidence="6">
    <location>
        <begin position="224"/>
        <end position="248"/>
    </location>
</feature>
<feature type="transmembrane region" description="Helical" evidence="6">
    <location>
        <begin position="35"/>
        <end position="58"/>
    </location>
</feature>
<comment type="similarity">
    <text evidence="6">Belongs to the amino acid-polyamine-organocation (APC) superfamily. Basic amino acid/polyamine antiporter (APA) (TC 2.A.3.2) family.</text>
</comment>
<dbReference type="InterPro" id="IPR027566">
    <property type="entry name" value="Symport/antiport_PotE"/>
</dbReference>
<reference evidence="7 8" key="1">
    <citation type="submission" date="2020-08" db="EMBL/GenBank/DDBJ databases">
        <title>Genomic Encyclopedia of Type Strains, Phase IV (KMG-IV): sequencing the most valuable type-strain genomes for metagenomic binning, comparative biology and taxonomic classification.</title>
        <authorList>
            <person name="Goeker M."/>
        </authorList>
    </citation>
    <scope>NUCLEOTIDE SEQUENCE [LARGE SCALE GENOMIC DNA]</scope>
    <source>
        <strain evidence="7 8">DSM 26723</strain>
    </source>
</reference>
<feature type="transmembrane region" description="Helical" evidence="6">
    <location>
        <begin position="268"/>
        <end position="291"/>
    </location>
</feature>
<accession>A0A841HTJ0</accession>
<feature type="transmembrane region" description="Helical" evidence="6">
    <location>
        <begin position="87"/>
        <end position="110"/>
    </location>
</feature>
<keyword evidence="6" id="KW-0769">Symport</keyword>
<proteinExistence type="inferred from homology"/>
<name>A0A841HTJ0_9GAMM</name>
<comment type="catalytic activity">
    <reaction evidence="6">
        <text>putrescine(in) + H(+)(in) = putrescine(out) + H(+)(out)</text>
        <dbReference type="Rhea" id="RHEA:28891"/>
        <dbReference type="ChEBI" id="CHEBI:15378"/>
        <dbReference type="ChEBI" id="CHEBI:326268"/>
    </reaction>
</comment>
<evidence type="ECO:0000313" key="8">
    <source>
        <dbReference type="Proteomes" id="UP000588068"/>
    </source>
</evidence>
<evidence type="ECO:0000256" key="4">
    <source>
        <dbReference type="ARBA" id="ARBA00022989"/>
    </source>
</evidence>
<dbReference type="Proteomes" id="UP000588068">
    <property type="component" value="Unassembled WGS sequence"/>
</dbReference>
<dbReference type="GO" id="GO:0005886">
    <property type="term" value="C:plasma membrane"/>
    <property type="evidence" value="ECO:0007669"/>
    <property type="project" value="UniProtKB-SubCell"/>
</dbReference>
<evidence type="ECO:0000256" key="1">
    <source>
        <dbReference type="ARBA" id="ARBA00004651"/>
    </source>
</evidence>
<comment type="caution">
    <text evidence="7">The sequence shown here is derived from an EMBL/GenBank/DDBJ whole genome shotgun (WGS) entry which is preliminary data.</text>
</comment>
<keyword evidence="2 6" id="KW-1003">Cell membrane</keyword>
<feature type="transmembrane region" description="Helical" evidence="6">
    <location>
        <begin position="325"/>
        <end position="344"/>
    </location>
</feature>
<keyword evidence="8" id="KW-1185">Reference proteome</keyword>
<evidence type="ECO:0000256" key="3">
    <source>
        <dbReference type="ARBA" id="ARBA00022692"/>
    </source>
</evidence>
<feature type="transmembrane region" description="Helical" evidence="6">
    <location>
        <begin position="151"/>
        <end position="171"/>
    </location>
</feature>
<evidence type="ECO:0000256" key="6">
    <source>
        <dbReference type="HAMAP-Rule" id="MF_02073"/>
    </source>
</evidence>
<evidence type="ECO:0000313" key="7">
    <source>
        <dbReference type="EMBL" id="MBB6095165.1"/>
    </source>
</evidence>
<feature type="transmembrane region" description="Helical" evidence="6">
    <location>
        <begin position="12"/>
        <end position="29"/>
    </location>
</feature>
<comment type="function">
    <text evidence="6">Catalyzes both the uptake and excretion of putrescine. The uptake of putrescine is dependent on the membrane potential and the excretion involves putrescine-ornithine antiporter activity.</text>
</comment>
<dbReference type="Gene3D" id="1.20.1740.10">
    <property type="entry name" value="Amino acid/polyamine transporter I"/>
    <property type="match status" value="1"/>
</dbReference>
<dbReference type="InterPro" id="IPR050367">
    <property type="entry name" value="APC_superfamily"/>
</dbReference>
<dbReference type="PANTHER" id="PTHR42770">
    <property type="entry name" value="AMINO ACID TRANSPORTER-RELATED"/>
    <property type="match status" value="1"/>
</dbReference>
<dbReference type="AlphaFoldDB" id="A0A841HTJ0"/>
<dbReference type="PIRSF" id="PIRSF006060">
    <property type="entry name" value="AA_transporter"/>
    <property type="match status" value="1"/>
</dbReference>
<feature type="transmembrane region" description="Helical" evidence="6">
    <location>
        <begin position="116"/>
        <end position="139"/>
    </location>
</feature>
<protein>
    <recommendedName>
        <fullName evidence="6">Putrescine transporter PotE</fullName>
    </recommendedName>
    <alternativeName>
        <fullName evidence="6">Putrescine-proton symporter / putrescine-ornithine antiporter</fullName>
    </alternativeName>
</protein>
<keyword evidence="6" id="KW-0997">Cell inner membrane</keyword>